<evidence type="ECO:0008006" key="3">
    <source>
        <dbReference type="Google" id="ProtNLM"/>
    </source>
</evidence>
<dbReference type="PANTHER" id="PTHR45786:SF74">
    <property type="entry name" value="ATP-DEPENDENT DNA HELICASE"/>
    <property type="match status" value="1"/>
</dbReference>
<evidence type="ECO:0000313" key="2">
    <source>
        <dbReference type="Proteomes" id="UP000053660"/>
    </source>
</evidence>
<evidence type="ECO:0000313" key="1">
    <source>
        <dbReference type="EMBL" id="KHJ78019.1"/>
    </source>
</evidence>
<organism evidence="1 2">
    <name type="scientific">Oesophagostomum dentatum</name>
    <name type="common">Nodular worm</name>
    <dbReference type="NCBI Taxonomy" id="61180"/>
    <lineage>
        <taxon>Eukaryota</taxon>
        <taxon>Metazoa</taxon>
        <taxon>Ecdysozoa</taxon>
        <taxon>Nematoda</taxon>
        <taxon>Chromadorea</taxon>
        <taxon>Rhabditida</taxon>
        <taxon>Rhabditina</taxon>
        <taxon>Rhabditomorpha</taxon>
        <taxon>Strongyloidea</taxon>
        <taxon>Strongylidae</taxon>
        <taxon>Oesophagostomum</taxon>
    </lineage>
</organism>
<protein>
    <recommendedName>
        <fullName evidence="3">Helitron helicase-like domain-containing protein</fullName>
    </recommendedName>
</protein>
<reference evidence="1 2" key="1">
    <citation type="submission" date="2014-03" db="EMBL/GenBank/DDBJ databases">
        <title>Draft genome of the hookworm Oesophagostomum dentatum.</title>
        <authorList>
            <person name="Mitreva M."/>
        </authorList>
    </citation>
    <scope>NUCLEOTIDE SEQUENCE [LARGE SCALE GENOMIC DNA]</scope>
    <source>
        <strain evidence="1 2">OD-Hann</strain>
    </source>
</reference>
<sequence>MISRRQPAVFAQIFIFDTEAAANELAGRPVNRDFFSVLQGNNIIVQSYRMMDEEEEVRKKSDRGGKIDQRLPVKMVFETRALDGRRRYNVATSNGIAVVYKGDDKQIEGKRRLDYDPMCDPLTYPILFPRGEMGWHPGMAKQRVESCRRSNLTQREYYAYLLQIRDSVFNPILQAEKLIHQFVVDSWVKMEQNLRQNR</sequence>
<name>A0A0B1RZB1_OESDE</name>
<dbReference type="EMBL" id="KN610189">
    <property type="protein sequence ID" value="KHJ78019.1"/>
    <property type="molecule type" value="Genomic_DNA"/>
</dbReference>
<dbReference type="PANTHER" id="PTHR45786">
    <property type="entry name" value="DNA BINDING PROTEIN-LIKE"/>
    <property type="match status" value="1"/>
</dbReference>
<dbReference type="Proteomes" id="UP000053660">
    <property type="component" value="Unassembled WGS sequence"/>
</dbReference>
<proteinExistence type="predicted"/>
<dbReference type="OrthoDB" id="10039910at2759"/>
<accession>A0A0B1RZB1</accession>
<dbReference type="AlphaFoldDB" id="A0A0B1RZB1"/>
<keyword evidence="2" id="KW-1185">Reference proteome</keyword>
<gene>
    <name evidence="1" type="ORF">OESDEN_22361</name>
</gene>